<feature type="region of interest" description="Disordered" evidence="5">
    <location>
        <begin position="1"/>
        <end position="149"/>
    </location>
</feature>
<feature type="domain" description="GCF C-terminal" evidence="6">
    <location>
        <begin position="688"/>
        <end position="853"/>
    </location>
</feature>
<evidence type="ECO:0000313" key="7">
    <source>
        <dbReference type="EMBL" id="GAX80972.1"/>
    </source>
</evidence>
<dbReference type="EMBL" id="BEGY01000059">
    <property type="protein sequence ID" value="GAX80972.1"/>
    <property type="molecule type" value="Genomic_DNA"/>
</dbReference>
<feature type="compositionally biased region" description="Polar residues" evidence="5">
    <location>
        <begin position="53"/>
        <end position="62"/>
    </location>
</feature>
<organism evidence="7 8">
    <name type="scientific">Chlamydomonas eustigma</name>
    <dbReference type="NCBI Taxonomy" id="1157962"/>
    <lineage>
        <taxon>Eukaryota</taxon>
        <taxon>Viridiplantae</taxon>
        <taxon>Chlorophyta</taxon>
        <taxon>core chlorophytes</taxon>
        <taxon>Chlorophyceae</taxon>
        <taxon>CS clade</taxon>
        <taxon>Chlamydomonadales</taxon>
        <taxon>Chlamydomonadaceae</taxon>
        <taxon>Chlamydomonas</taxon>
    </lineage>
</organism>
<feature type="compositionally biased region" description="Low complexity" evidence="5">
    <location>
        <begin position="192"/>
        <end position="221"/>
    </location>
</feature>
<protein>
    <recommendedName>
        <fullName evidence="6">GCF C-terminal domain-containing protein</fullName>
    </recommendedName>
</protein>
<dbReference type="GO" id="GO:0003677">
    <property type="term" value="F:DNA binding"/>
    <property type="evidence" value="ECO:0007669"/>
    <property type="project" value="InterPro"/>
</dbReference>
<feature type="compositionally biased region" description="Acidic residues" evidence="5">
    <location>
        <begin position="347"/>
        <end position="357"/>
    </location>
</feature>
<dbReference type="GO" id="GO:0005634">
    <property type="term" value="C:nucleus"/>
    <property type="evidence" value="ECO:0007669"/>
    <property type="project" value="UniProtKB-SubCell"/>
</dbReference>
<proteinExistence type="inferred from homology"/>
<dbReference type="PANTHER" id="PTHR12214:SF0">
    <property type="entry name" value="LD29489P"/>
    <property type="match status" value="1"/>
</dbReference>
<sequence>MKYFHDNSMTSKHRKFRIKDATEGQVEDSSTVKDSLLPKSSVLSSKPEPRAISKSSLASNLLSFDEEVDDGPMSMAPAKHKKDIDRKPKMIRSQALPELPTAPLSVTTQRSNAGEYSAERLKELQRSTLSARSKPSNSDDGGLPAAASAQPVIKLSGSFKVSTAKDDRYEMGSSIALVKKAVQVSAQVAYTSVPQPASSSAPSQPSIPKAASTAPEPSSAAPDEDEDEDGGFIPDIETIKLAKAKRERLRQAHLAPDYIPLQGILNTASGRKKTPGVGGIKSSTMTGSGATYVQGVEGLGNGAEAGAVAGASSGSEEEPEEAMRLRFTVDTKQKRDTRGYAATVGSVDDEEDGEESFANEQLRKAVRRSQASMPQNPPPNSAAAAALAYAAEQAASHDYDFSGAAYPHSMTYNHSSWGSGMPSAGSSGLPGSSLETMNTTASSVMTSLKQGVERLNMSHQATQSNLSRASGNMTSSLQKIEGLEIDMKRASDKYVYMQKIKAYIADLCECLADKSPMVEALEDSLAELREDRAAAAGERVKQLEQEMMESAEAAVSAALGVLSRGGAPAAASAAAEGAARAVEELLMERDSGPPELDEFGRNVNMQRDREAKERGILREKALEAEKTLMQAVARGDTTLMHGGDVEDVAVSHGEELSEVRRYWSRHDEIMETAETIFVDAGEEFASVRAVKSALEEFKLSYPKDYNSTYMHLSTPALFAPYVRLELLSWDPLYADGADHGADVGSRRRREGVHKGFDKQLWYETLFDYGCGPSALPLAEDDADGELVPQLVRKLVLPVALNMLERCWSASNLTQTKAAAALLGDLFVYIPAEEERMQNALSIVVSKLEKAVSEVSIPPWPSAVTSVSILAEAVQFRRFRQVLCVMRCIACFEGLLARSLLLQLSATTLAVQQALPYLRSALAVQGGSAYLLAVIRLEAVAAALPPEWFQGGLPKEAGPLGDHINALARTLEGQSSDRSRGALALRVATVAGKWGCADAKNRLASAFGFKV</sequence>
<name>A0A250XDL3_9CHLO</name>
<gene>
    <name evidence="7" type="ORF">CEUSTIGMA_g8407.t1</name>
</gene>
<feature type="region of interest" description="Disordered" evidence="5">
    <location>
        <begin position="336"/>
        <end position="357"/>
    </location>
</feature>
<dbReference type="InterPro" id="IPR022783">
    <property type="entry name" value="GCFC_dom"/>
</dbReference>
<feature type="coiled-coil region" evidence="4">
    <location>
        <begin position="518"/>
        <end position="553"/>
    </location>
</feature>
<dbReference type="AlphaFoldDB" id="A0A250XDL3"/>
<dbReference type="GO" id="GO:0000398">
    <property type="term" value="P:mRNA splicing, via spliceosome"/>
    <property type="evidence" value="ECO:0007669"/>
    <property type="project" value="InterPro"/>
</dbReference>
<comment type="caution">
    <text evidence="7">The sequence shown here is derived from an EMBL/GenBank/DDBJ whole genome shotgun (WGS) entry which is preliminary data.</text>
</comment>
<evidence type="ECO:0000256" key="1">
    <source>
        <dbReference type="ARBA" id="ARBA00004123"/>
    </source>
</evidence>
<dbReference type="Pfam" id="PF07842">
    <property type="entry name" value="GCFC"/>
    <property type="match status" value="1"/>
</dbReference>
<dbReference type="Proteomes" id="UP000232323">
    <property type="component" value="Unassembled WGS sequence"/>
</dbReference>
<feature type="compositionally biased region" description="Polar residues" evidence="5">
    <location>
        <begin position="104"/>
        <end position="114"/>
    </location>
</feature>
<evidence type="ECO:0000256" key="2">
    <source>
        <dbReference type="ARBA" id="ARBA00010801"/>
    </source>
</evidence>
<keyword evidence="4" id="KW-0175">Coiled coil</keyword>
<evidence type="ECO:0000313" key="8">
    <source>
        <dbReference type="Proteomes" id="UP000232323"/>
    </source>
</evidence>
<comment type="similarity">
    <text evidence="2">Belongs to the GCF family.</text>
</comment>
<feature type="region of interest" description="Disordered" evidence="5">
    <location>
        <begin position="192"/>
        <end position="235"/>
    </location>
</feature>
<keyword evidence="3" id="KW-0539">Nucleus</keyword>
<reference evidence="7 8" key="1">
    <citation type="submission" date="2017-08" db="EMBL/GenBank/DDBJ databases">
        <title>Acidophilic green algal genome provides insights into adaptation to an acidic environment.</title>
        <authorList>
            <person name="Hirooka S."/>
            <person name="Hirose Y."/>
            <person name="Kanesaki Y."/>
            <person name="Higuchi S."/>
            <person name="Fujiwara T."/>
            <person name="Onuma R."/>
            <person name="Era A."/>
            <person name="Ohbayashi R."/>
            <person name="Uzuka A."/>
            <person name="Nozaki H."/>
            <person name="Yoshikawa H."/>
            <person name="Miyagishima S.Y."/>
        </authorList>
    </citation>
    <scope>NUCLEOTIDE SEQUENCE [LARGE SCALE GENOMIC DNA]</scope>
    <source>
        <strain evidence="7 8">NIES-2499</strain>
    </source>
</reference>
<evidence type="ECO:0000256" key="3">
    <source>
        <dbReference type="ARBA" id="ARBA00023242"/>
    </source>
</evidence>
<comment type="subcellular location">
    <subcellularLocation>
        <location evidence="1">Nucleus</location>
    </subcellularLocation>
</comment>
<dbReference type="STRING" id="1157962.A0A250XDL3"/>
<keyword evidence="8" id="KW-1185">Reference proteome</keyword>
<feature type="compositionally biased region" description="Polar residues" evidence="5">
    <location>
        <begin position="126"/>
        <end position="139"/>
    </location>
</feature>
<dbReference type="InterPro" id="IPR012890">
    <property type="entry name" value="GCFC2-like"/>
</dbReference>
<evidence type="ECO:0000256" key="5">
    <source>
        <dbReference type="SAM" id="MobiDB-lite"/>
    </source>
</evidence>
<feature type="compositionally biased region" description="Low complexity" evidence="5">
    <location>
        <begin position="33"/>
        <end position="46"/>
    </location>
</feature>
<dbReference type="OrthoDB" id="429427at2759"/>
<accession>A0A250XDL3</accession>
<dbReference type="PANTHER" id="PTHR12214">
    <property type="entry name" value="GC-RICH SEQUENCE DNA-BINDING FACTOR"/>
    <property type="match status" value="1"/>
</dbReference>
<evidence type="ECO:0000259" key="6">
    <source>
        <dbReference type="Pfam" id="PF07842"/>
    </source>
</evidence>
<evidence type="ECO:0000256" key="4">
    <source>
        <dbReference type="SAM" id="Coils"/>
    </source>
</evidence>